<evidence type="ECO:0000256" key="7">
    <source>
        <dbReference type="SAM" id="Phobius"/>
    </source>
</evidence>
<reference evidence="9 10" key="1">
    <citation type="submission" date="2018-03" db="EMBL/GenBank/DDBJ databases">
        <title>The ancient ancestry and fast evolution of plastids.</title>
        <authorList>
            <person name="Moore K.R."/>
            <person name="Magnabosco C."/>
            <person name="Momper L."/>
            <person name="Gold D.A."/>
            <person name="Bosak T."/>
            <person name="Fournier G.P."/>
        </authorList>
    </citation>
    <scope>NUCLEOTIDE SEQUENCE [LARGE SCALE GENOMIC DNA]</scope>
    <source>
        <strain evidence="9 10">CCALA 037</strain>
    </source>
</reference>
<dbReference type="NCBIfam" id="NF041735">
    <property type="entry name" value="hist_kin_RppB"/>
    <property type="match status" value="1"/>
</dbReference>
<dbReference type="AlphaFoldDB" id="A0A2T1GNY8"/>
<dbReference type="Pfam" id="PF02518">
    <property type="entry name" value="HATPase_c"/>
    <property type="match status" value="1"/>
</dbReference>
<dbReference type="Gene3D" id="1.10.287.130">
    <property type="match status" value="1"/>
</dbReference>
<evidence type="ECO:0000256" key="5">
    <source>
        <dbReference type="ARBA" id="ARBA00022777"/>
    </source>
</evidence>
<comment type="caution">
    <text evidence="9">The sequence shown here is derived from an EMBL/GenBank/DDBJ whole genome shotgun (WGS) entry which is preliminary data.</text>
</comment>
<name>A0A2T1GNY8_9CYAN</name>
<dbReference type="InterPro" id="IPR003594">
    <property type="entry name" value="HATPase_dom"/>
</dbReference>
<keyword evidence="3" id="KW-0597">Phosphoprotein</keyword>
<dbReference type="InterPro" id="IPR050351">
    <property type="entry name" value="BphY/WalK/GraS-like"/>
</dbReference>
<feature type="transmembrane region" description="Helical" evidence="7">
    <location>
        <begin position="184"/>
        <end position="207"/>
    </location>
</feature>
<dbReference type="PRINTS" id="PR00344">
    <property type="entry name" value="BCTRLSENSOR"/>
</dbReference>
<keyword evidence="6" id="KW-0902">Two-component regulatory system</keyword>
<keyword evidence="10" id="KW-1185">Reference proteome</keyword>
<sequence length="449" mass="50731">MENQLFKRKRWLLTLTYASVMGCTLGLVGYVFDRIVTNLSYQSVQKEITSLASNIHANVEYKLAIPGKIPADIYAKIPELCPIYLNCQTQFQQQHRHTLVNIDRYYAIFIDTSGKTRATLGIYPNVPKSSLSSLENLRWDHFHDRAGKGYQQLTLEIHTPDNKVWGYLQVGRDLTDINEYLNNIHLIITIGIIAIGFIVAIASWYLAGLAMRPLSQSYQQMQQFTADAAHELRTPLATLQVIIENGRAEYQHLAPELTNWLDRIERQNIRIASLVNDLLFLSSLDRPDNKPIFEPCCLTEIVLDLVEEFAITATAKSIDICSDLDLDRQIWIDGNSEQLYRMGANLIDNAIKYTPTGGKVAISLTQTLNDVSFQVRDNGIGISDADKELIFNRFYRIESKSLPPQHSTGLGLAIVKSIVDAHSGQLTVWSQVGKGSIFTVRFVRNLKIN</sequence>
<dbReference type="FunFam" id="3.30.565.10:FF:000006">
    <property type="entry name" value="Sensor histidine kinase WalK"/>
    <property type="match status" value="1"/>
</dbReference>
<dbReference type="OrthoDB" id="417111at2"/>
<evidence type="ECO:0000256" key="3">
    <source>
        <dbReference type="ARBA" id="ARBA00022553"/>
    </source>
</evidence>
<accession>A0A2T1GNY8</accession>
<dbReference type="CDD" id="cd00082">
    <property type="entry name" value="HisKA"/>
    <property type="match status" value="1"/>
</dbReference>
<dbReference type="Gene3D" id="3.30.565.10">
    <property type="entry name" value="Histidine kinase-like ATPase, C-terminal domain"/>
    <property type="match status" value="1"/>
</dbReference>
<dbReference type="PROSITE" id="PS50109">
    <property type="entry name" value="HIS_KIN"/>
    <property type="match status" value="1"/>
</dbReference>
<dbReference type="Pfam" id="PF00512">
    <property type="entry name" value="HisKA"/>
    <property type="match status" value="1"/>
</dbReference>
<dbReference type="GO" id="GO:0016036">
    <property type="term" value="P:cellular response to phosphate starvation"/>
    <property type="evidence" value="ECO:0007669"/>
    <property type="project" value="TreeGrafter"/>
</dbReference>
<dbReference type="PANTHER" id="PTHR45453">
    <property type="entry name" value="PHOSPHATE REGULON SENSOR PROTEIN PHOR"/>
    <property type="match status" value="1"/>
</dbReference>
<evidence type="ECO:0000256" key="6">
    <source>
        <dbReference type="ARBA" id="ARBA00023012"/>
    </source>
</evidence>
<evidence type="ECO:0000259" key="8">
    <source>
        <dbReference type="PROSITE" id="PS50109"/>
    </source>
</evidence>
<dbReference type="SMART" id="SM00387">
    <property type="entry name" value="HATPase_c"/>
    <property type="match status" value="1"/>
</dbReference>
<dbReference type="EMBL" id="PVWO01000001">
    <property type="protein sequence ID" value="PSB59637.1"/>
    <property type="molecule type" value="Genomic_DNA"/>
</dbReference>
<feature type="transmembrane region" description="Helical" evidence="7">
    <location>
        <begin position="12"/>
        <end position="32"/>
    </location>
</feature>
<dbReference type="PANTHER" id="PTHR45453:SF1">
    <property type="entry name" value="PHOSPHATE REGULON SENSOR PROTEIN PHOR"/>
    <property type="match status" value="1"/>
</dbReference>
<proteinExistence type="predicted"/>
<organism evidence="9 10">
    <name type="scientific">Chamaesiphon polymorphus CCALA 037</name>
    <dbReference type="NCBI Taxonomy" id="2107692"/>
    <lineage>
        <taxon>Bacteria</taxon>
        <taxon>Bacillati</taxon>
        <taxon>Cyanobacteriota</taxon>
        <taxon>Cyanophyceae</taxon>
        <taxon>Gomontiellales</taxon>
        <taxon>Chamaesiphonaceae</taxon>
        <taxon>Chamaesiphon</taxon>
    </lineage>
</organism>
<dbReference type="GO" id="GO:0005886">
    <property type="term" value="C:plasma membrane"/>
    <property type="evidence" value="ECO:0007669"/>
    <property type="project" value="TreeGrafter"/>
</dbReference>
<dbReference type="GO" id="GO:0000155">
    <property type="term" value="F:phosphorelay sensor kinase activity"/>
    <property type="evidence" value="ECO:0007669"/>
    <property type="project" value="InterPro"/>
</dbReference>
<dbReference type="InterPro" id="IPR036890">
    <property type="entry name" value="HATPase_C_sf"/>
</dbReference>
<dbReference type="PROSITE" id="PS51257">
    <property type="entry name" value="PROKAR_LIPOPROTEIN"/>
    <property type="match status" value="1"/>
</dbReference>
<keyword evidence="4" id="KW-0808">Transferase</keyword>
<evidence type="ECO:0000256" key="1">
    <source>
        <dbReference type="ARBA" id="ARBA00000085"/>
    </source>
</evidence>
<keyword evidence="7" id="KW-1133">Transmembrane helix</keyword>
<dbReference type="InterPro" id="IPR005467">
    <property type="entry name" value="His_kinase_dom"/>
</dbReference>
<feature type="domain" description="Histidine kinase" evidence="8">
    <location>
        <begin position="227"/>
        <end position="446"/>
    </location>
</feature>
<evidence type="ECO:0000313" key="9">
    <source>
        <dbReference type="EMBL" id="PSB59637.1"/>
    </source>
</evidence>
<dbReference type="InterPro" id="IPR003661">
    <property type="entry name" value="HisK_dim/P_dom"/>
</dbReference>
<dbReference type="CDD" id="cd00075">
    <property type="entry name" value="HATPase"/>
    <property type="match status" value="1"/>
</dbReference>
<keyword evidence="5 9" id="KW-0418">Kinase</keyword>
<keyword evidence="7" id="KW-0812">Transmembrane</keyword>
<dbReference type="EC" id="2.7.13.3" evidence="2"/>
<protein>
    <recommendedName>
        <fullName evidence="2">histidine kinase</fullName>
        <ecNumber evidence="2">2.7.13.3</ecNumber>
    </recommendedName>
</protein>
<dbReference type="InterPro" id="IPR004358">
    <property type="entry name" value="Sig_transdc_His_kin-like_C"/>
</dbReference>
<dbReference type="SUPFAM" id="SSF47384">
    <property type="entry name" value="Homodimeric domain of signal transducing histidine kinase"/>
    <property type="match status" value="1"/>
</dbReference>
<evidence type="ECO:0000313" key="10">
    <source>
        <dbReference type="Proteomes" id="UP000238937"/>
    </source>
</evidence>
<comment type="catalytic activity">
    <reaction evidence="1">
        <text>ATP + protein L-histidine = ADP + protein N-phospho-L-histidine.</text>
        <dbReference type="EC" id="2.7.13.3"/>
    </reaction>
</comment>
<dbReference type="InterPro" id="IPR036097">
    <property type="entry name" value="HisK_dim/P_sf"/>
</dbReference>
<gene>
    <name evidence="9" type="ORF">C7B77_00125</name>
</gene>
<dbReference type="InterPro" id="IPR049835">
    <property type="entry name" value="RppB"/>
</dbReference>
<dbReference type="Proteomes" id="UP000238937">
    <property type="component" value="Unassembled WGS sequence"/>
</dbReference>
<keyword evidence="7" id="KW-0472">Membrane</keyword>
<evidence type="ECO:0000256" key="2">
    <source>
        <dbReference type="ARBA" id="ARBA00012438"/>
    </source>
</evidence>
<dbReference type="GO" id="GO:0004721">
    <property type="term" value="F:phosphoprotein phosphatase activity"/>
    <property type="evidence" value="ECO:0007669"/>
    <property type="project" value="TreeGrafter"/>
</dbReference>
<evidence type="ECO:0000256" key="4">
    <source>
        <dbReference type="ARBA" id="ARBA00022679"/>
    </source>
</evidence>
<dbReference type="SUPFAM" id="SSF55874">
    <property type="entry name" value="ATPase domain of HSP90 chaperone/DNA topoisomerase II/histidine kinase"/>
    <property type="match status" value="1"/>
</dbReference>
<dbReference type="SMART" id="SM00388">
    <property type="entry name" value="HisKA"/>
    <property type="match status" value="1"/>
</dbReference>